<dbReference type="OrthoDB" id="6432034at2759"/>
<dbReference type="AlphaFoldDB" id="A0A4Y2AZD0"/>
<dbReference type="InterPro" id="IPR052709">
    <property type="entry name" value="Transposase-MT_Hybrid"/>
</dbReference>
<comment type="caution">
    <text evidence="1">The sequence shown here is derived from an EMBL/GenBank/DDBJ whole genome shotgun (WGS) entry which is preliminary data.</text>
</comment>
<proteinExistence type="predicted"/>
<keyword evidence="2" id="KW-1185">Reference proteome</keyword>
<gene>
    <name evidence="1" type="ORF">AVEN_117277_1</name>
</gene>
<reference evidence="1 2" key="1">
    <citation type="journal article" date="2019" name="Sci. Rep.">
        <title>Orb-weaving spider Araneus ventricosus genome elucidates the spidroin gene catalogue.</title>
        <authorList>
            <person name="Kono N."/>
            <person name="Nakamura H."/>
            <person name="Ohtoshi R."/>
            <person name="Moran D.A.P."/>
            <person name="Shinohara A."/>
            <person name="Yoshida Y."/>
            <person name="Fujiwara M."/>
            <person name="Mori M."/>
            <person name="Tomita M."/>
            <person name="Arakawa K."/>
        </authorList>
    </citation>
    <scope>NUCLEOTIDE SEQUENCE [LARGE SCALE GENOMIC DNA]</scope>
</reference>
<accession>A0A4Y2AZD0</accession>
<organism evidence="1 2">
    <name type="scientific">Araneus ventricosus</name>
    <name type="common">Orbweaver spider</name>
    <name type="synonym">Epeira ventricosa</name>
    <dbReference type="NCBI Taxonomy" id="182803"/>
    <lineage>
        <taxon>Eukaryota</taxon>
        <taxon>Metazoa</taxon>
        <taxon>Ecdysozoa</taxon>
        <taxon>Arthropoda</taxon>
        <taxon>Chelicerata</taxon>
        <taxon>Arachnida</taxon>
        <taxon>Araneae</taxon>
        <taxon>Araneomorphae</taxon>
        <taxon>Entelegynae</taxon>
        <taxon>Araneoidea</taxon>
        <taxon>Araneidae</taxon>
        <taxon>Araneus</taxon>
    </lineage>
</organism>
<dbReference type="Gene3D" id="3.30.420.10">
    <property type="entry name" value="Ribonuclease H-like superfamily/Ribonuclease H"/>
    <property type="match status" value="1"/>
</dbReference>
<dbReference type="Proteomes" id="UP000499080">
    <property type="component" value="Unassembled WGS sequence"/>
</dbReference>
<name>A0A4Y2AZD0_ARAVE</name>
<protein>
    <recommendedName>
        <fullName evidence="3">Histone-lysine N-methyltransferase SETMAR</fullName>
    </recommendedName>
</protein>
<dbReference type="EMBL" id="BGPR01000037">
    <property type="protein sequence ID" value="GBL84549.1"/>
    <property type="molecule type" value="Genomic_DNA"/>
</dbReference>
<evidence type="ECO:0008006" key="3">
    <source>
        <dbReference type="Google" id="ProtNLM"/>
    </source>
</evidence>
<evidence type="ECO:0000313" key="2">
    <source>
        <dbReference type="Proteomes" id="UP000499080"/>
    </source>
</evidence>
<sequence length="145" mass="16921">MLVDFYTRGVTVSAASYCAILDRLHKAFRRKRLAILSKFVLLFHDSTRPRTASIASDLKQRLQCNILEHPPYSLDLEPSDFHFFGPLNKHLVSRHFRTYAEIQEAIVKWLHDLDTDLFYAVFDRLFTGDTNASTIMVTMWKSSMY</sequence>
<dbReference type="InterPro" id="IPR036397">
    <property type="entry name" value="RNaseH_sf"/>
</dbReference>
<dbReference type="GO" id="GO:0003676">
    <property type="term" value="F:nucleic acid binding"/>
    <property type="evidence" value="ECO:0007669"/>
    <property type="project" value="InterPro"/>
</dbReference>
<dbReference type="PANTHER" id="PTHR46060:SF1">
    <property type="entry name" value="MARINER MOS1 TRANSPOSASE-LIKE PROTEIN"/>
    <property type="match status" value="1"/>
</dbReference>
<evidence type="ECO:0000313" key="1">
    <source>
        <dbReference type="EMBL" id="GBL84549.1"/>
    </source>
</evidence>
<dbReference type="PANTHER" id="PTHR46060">
    <property type="entry name" value="MARINER MOS1 TRANSPOSASE-LIKE PROTEIN"/>
    <property type="match status" value="1"/>
</dbReference>